<evidence type="ECO:0000259" key="3">
    <source>
        <dbReference type="Pfam" id="PF02016"/>
    </source>
</evidence>
<keyword evidence="5" id="KW-0121">Carboxypeptidase</keyword>
<dbReference type="AlphaFoldDB" id="A0A1D9MJ19"/>
<dbReference type="SUPFAM" id="SSF141986">
    <property type="entry name" value="LD-carboxypeptidase A C-terminal domain-like"/>
    <property type="match status" value="1"/>
</dbReference>
<comment type="similarity">
    <text evidence="1">Belongs to the peptidase S66 family.</text>
</comment>
<dbReference type="InterPro" id="IPR027461">
    <property type="entry name" value="Carboxypeptidase_A_C_sf"/>
</dbReference>
<dbReference type="InterPro" id="IPR040921">
    <property type="entry name" value="Peptidase_S66C"/>
</dbReference>
<evidence type="ECO:0000256" key="2">
    <source>
        <dbReference type="ARBA" id="ARBA00022801"/>
    </source>
</evidence>
<dbReference type="InterPro" id="IPR027478">
    <property type="entry name" value="LdcA_N"/>
</dbReference>
<feature type="domain" description="LD-carboxypeptidase N-terminal" evidence="3">
    <location>
        <begin position="17"/>
        <end position="132"/>
    </location>
</feature>
<accession>A0A1D9MJ19</accession>
<name>A0A1D9MJ19_9ACTO</name>
<dbReference type="InterPro" id="IPR003507">
    <property type="entry name" value="S66_fam"/>
</dbReference>
<organism evidence="5 6">
    <name type="scientific">Boudabousia tangfeifanii</name>
    <dbReference type="NCBI Taxonomy" id="1912795"/>
    <lineage>
        <taxon>Bacteria</taxon>
        <taxon>Bacillati</taxon>
        <taxon>Actinomycetota</taxon>
        <taxon>Actinomycetes</taxon>
        <taxon>Actinomycetales</taxon>
        <taxon>Actinomycetaceae</taxon>
        <taxon>Boudabousia</taxon>
    </lineage>
</organism>
<keyword evidence="2" id="KW-0378">Hydrolase</keyword>
<evidence type="ECO:0000256" key="1">
    <source>
        <dbReference type="ARBA" id="ARBA00010233"/>
    </source>
</evidence>
<dbReference type="PANTHER" id="PTHR30237:SF4">
    <property type="entry name" value="LD-CARBOXYPEPTIDASE C-TERMINAL DOMAIN-CONTAINING PROTEIN"/>
    <property type="match status" value="1"/>
</dbReference>
<dbReference type="RefSeq" id="WP_071163760.1">
    <property type="nucleotide sequence ID" value="NZ_CP017812.1"/>
</dbReference>
<reference evidence="5 6" key="1">
    <citation type="submission" date="2016-10" db="EMBL/GenBank/DDBJ databases">
        <title>Actinomyces aegypiusis sp. nov., isolated from the Aegypius monachus in Qinghai Tibet Plateau China.</title>
        <authorList>
            <person name="Wang Y."/>
        </authorList>
    </citation>
    <scope>NUCLEOTIDE SEQUENCE [LARGE SCALE GENOMIC DNA]</scope>
    <source>
        <strain evidence="5 6">VUL4_3</strain>
    </source>
</reference>
<dbReference type="Gene3D" id="3.50.30.60">
    <property type="entry name" value="LD-carboxypeptidase A C-terminal domain-like"/>
    <property type="match status" value="1"/>
</dbReference>
<dbReference type="SUPFAM" id="SSF52317">
    <property type="entry name" value="Class I glutamine amidotransferase-like"/>
    <property type="match status" value="1"/>
</dbReference>
<proteinExistence type="inferred from homology"/>
<evidence type="ECO:0000259" key="4">
    <source>
        <dbReference type="Pfam" id="PF17676"/>
    </source>
</evidence>
<dbReference type="EMBL" id="CP017812">
    <property type="protein sequence ID" value="AOZ72294.1"/>
    <property type="molecule type" value="Genomic_DNA"/>
</dbReference>
<protein>
    <submittedName>
        <fullName evidence="5">LD-carboxypeptidase</fullName>
    </submittedName>
</protein>
<dbReference type="GO" id="GO:0004180">
    <property type="term" value="F:carboxypeptidase activity"/>
    <property type="evidence" value="ECO:0007669"/>
    <property type="project" value="UniProtKB-KW"/>
</dbReference>
<evidence type="ECO:0000313" key="5">
    <source>
        <dbReference type="EMBL" id="AOZ72294.1"/>
    </source>
</evidence>
<dbReference type="Pfam" id="PF17676">
    <property type="entry name" value="Peptidase_S66C"/>
    <property type="match status" value="1"/>
</dbReference>
<dbReference type="Gene3D" id="3.40.50.10740">
    <property type="entry name" value="Class I glutamine amidotransferase-like"/>
    <property type="match status" value="1"/>
</dbReference>
<dbReference type="Pfam" id="PF02016">
    <property type="entry name" value="Peptidase_S66"/>
    <property type="match status" value="1"/>
</dbReference>
<dbReference type="PANTHER" id="PTHR30237">
    <property type="entry name" value="MURAMOYLTETRAPEPTIDE CARBOXYPEPTIDASE"/>
    <property type="match status" value="1"/>
</dbReference>
<dbReference type="KEGG" id="avu:BK816_02410"/>
<gene>
    <name evidence="5" type="ORF">BK816_02410</name>
</gene>
<feature type="domain" description="LD-carboxypeptidase C-terminal" evidence="4">
    <location>
        <begin position="205"/>
        <end position="335"/>
    </location>
</feature>
<sequence>MAHQLLKPTPLKPGDKVAILSPAWSAPSYFPQIHRQAMERVEKLLGLEPVEYPTTSKMGASPKERAEDVNAAFADPEIRAIFTTIGGDDEITVTPHLDSQLPKADPKPFFGYSDNTNISNWLWQNGVGSYYGGSTMVHLGPAQVDEEHLTTLKAALFAEGDLQLPIPTESEDFGHDWSSPAALDQPYPRTPSPKLEFLASDEKVRGATWGGCLEVIDQLALADRLPSAEQIEGKILLFETSEIIPPPEYVGRWIRALGQRGYLDAASALAFAQPVVADRDNPMPPEILAAKHEAYVEYLLANIAPYRSDLLVCLNLPFGHTRPQLVLPYGGEITLDPKTETVTAHY</sequence>
<dbReference type="OrthoDB" id="9807329at2"/>
<keyword evidence="6" id="KW-1185">Reference proteome</keyword>
<dbReference type="InterPro" id="IPR040449">
    <property type="entry name" value="Peptidase_S66_N"/>
</dbReference>
<keyword evidence="5" id="KW-0645">Protease</keyword>
<dbReference type="STRING" id="1912795.BK816_02410"/>
<dbReference type="CDD" id="cd07062">
    <property type="entry name" value="Peptidase_S66_mccF_like"/>
    <property type="match status" value="1"/>
</dbReference>
<dbReference type="Proteomes" id="UP000176288">
    <property type="component" value="Chromosome"/>
</dbReference>
<dbReference type="InterPro" id="IPR029062">
    <property type="entry name" value="Class_I_gatase-like"/>
</dbReference>
<evidence type="ECO:0000313" key="6">
    <source>
        <dbReference type="Proteomes" id="UP000176288"/>
    </source>
</evidence>